<evidence type="ECO:0000256" key="1">
    <source>
        <dbReference type="ARBA" id="ARBA00022737"/>
    </source>
</evidence>
<accession>A0ABD2VSI4</accession>
<feature type="repeat" description="ANK" evidence="3">
    <location>
        <begin position="403"/>
        <end position="431"/>
    </location>
</feature>
<dbReference type="PANTHER" id="PTHR24161">
    <property type="entry name" value="ANK_REP_REGION DOMAIN-CONTAINING PROTEIN-RELATED"/>
    <property type="match status" value="1"/>
</dbReference>
<dbReference type="Proteomes" id="UP001627154">
    <property type="component" value="Unassembled WGS sequence"/>
</dbReference>
<dbReference type="EMBL" id="JBJJXI010000182">
    <property type="protein sequence ID" value="KAL3383706.1"/>
    <property type="molecule type" value="Genomic_DNA"/>
</dbReference>
<evidence type="ECO:0000256" key="4">
    <source>
        <dbReference type="SAM" id="MobiDB-lite"/>
    </source>
</evidence>
<proteinExistence type="predicted"/>
<gene>
    <name evidence="5" type="ORF">TKK_020374</name>
</gene>
<evidence type="ECO:0000256" key="3">
    <source>
        <dbReference type="PROSITE-ProRule" id="PRU00023"/>
    </source>
</evidence>
<comment type="caution">
    <text evidence="5">The sequence shown here is derived from an EMBL/GenBank/DDBJ whole genome shotgun (WGS) entry which is preliminary data.</text>
</comment>
<dbReference type="PANTHER" id="PTHR24161:SF85">
    <property type="entry name" value="PALMITOYLTRANSFERASE HIP14"/>
    <property type="match status" value="1"/>
</dbReference>
<evidence type="ECO:0000256" key="2">
    <source>
        <dbReference type="ARBA" id="ARBA00023043"/>
    </source>
</evidence>
<feature type="repeat" description="ANK" evidence="3">
    <location>
        <begin position="330"/>
        <end position="362"/>
    </location>
</feature>
<feature type="region of interest" description="Disordered" evidence="4">
    <location>
        <begin position="1"/>
        <end position="99"/>
    </location>
</feature>
<dbReference type="PRINTS" id="PR01415">
    <property type="entry name" value="ANKYRIN"/>
</dbReference>
<protein>
    <submittedName>
        <fullName evidence="5">Uncharacterized protein</fullName>
    </submittedName>
</protein>
<dbReference type="AlphaFoldDB" id="A0ABD2VSI4"/>
<organism evidence="5 6">
    <name type="scientific">Trichogramma kaykai</name>
    <dbReference type="NCBI Taxonomy" id="54128"/>
    <lineage>
        <taxon>Eukaryota</taxon>
        <taxon>Metazoa</taxon>
        <taxon>Ecdysozoa</taxon>
        <taxon>Arthropoda</taxon>
        <taxon>Hexapoda</taxon>
        <taxon>Insecta</taxon>
        <taxon>Pterygota</taxon>
        <taxon>Neoptera</taxon>
        <taxon>Endopterygota</taxon>
        <taxon>Hymenoptera</taxon>
        <taxon>Apocrita</taxon>
        <taxon>Proctotrupomorpha</taxon>
        <taxon>Chalcidoidea</taxon>
        <taxon>Trichogrammatidae</taxon>
        <taxon>Trichogramma</taxon>
    </lineage>
</organism>
<dbReference type="InterPro" id="IPR002110">
    <property type="entry name" value="Ankyrin_rpt"/>
</dbReference>
<keyword evidence="1" id="KW-0677">Repeat</keyword>
<dbReference type="Gene3D" id="1.25.40.20">
    <property type="entry name" value="Ankyrin repeat-containing domain"/>
    <property type="match status" value="2"/>
</dbReference>
<evidence type="ECO:0000313" key="5">
    <source>
        <dbReference type="EMBL" id="KAL3383706.1"/>
    </source>
</evidence>
<keyword evidence="6" id="KW-1185">Reference proteome</keyword>
<evidence type="ECO:0000313" key="6">
    <source>
        <dbReference type="Proteomes" id="UP001627154"/>
    </source>
</evidence>
<reference evidence="5 6" key="1">
    <citation type="journal article" date="2024" name="bioRxiv">
        <title>A reference genome for Trichogramma kaykai: A tiny desert-dwelling parasitoid wasp with competing sex-ratio distorters.</title>
        <authorList>
            <person name="Culotta J."/>
            <person name="Lindsey A.R."/>
        </authorList>
    </citation>
    <scope>NUCLEOTIDE SEQUENCE [LARGE SCALE GENOMIC DNA]</scope>
    <source>
        <strain evidence="5 6">KSX58</strain>
    </source>
</reference>
<feature type="repeat" description="ANK" evidence="3">
    <location>
        <begin position="259"/>
        <end position="291"/>
    </location>
</feature>
<feature type="compositionally biased region" description="Acidic residues" evidence="4">
    <location>
        <begin position="67"/>
        <end position="92"/>
    </location>
</feature>
<sequence>MSMTPSEESDEDFDEFEDNDEFGEYDSFEFSGEFDYDGDTYSDDVGSDEEDEDDEDNESQENNENNERDEGDEVDEDNEDDEDDDEDEDEAVDQNRLEDLKSISEKLQWAGRRQLEDLVEQLRSMFKYWRGGYPDLNGIFERKQMERLLTEVVKFSGNSSERADFIDFVYIANYKDEPKVDHRGKPVLRRTTPLHRAAKEGRSVTVDKLFSAYDRYDLNYVDKTGFTHFHAACMSEGCELAVEKFLKAGQNVNCVWRETGDTPLHVALDNHNHRTAELLLKNGANPNLANKNGLTALHVMCKAVHEDMNVLFDLCDDKYKPVQVDARDKSGNTPLHLAVGRNNQKAVELLLRRGADLCAANGEGFTPLHIICRNEWDHGSANLLFKICEEKRRTLEIDAVDNLGRTPLQWAVASLLPKVIDILLDHGADLSSFVLPTESHFEEHWKTFRIKDWGLKLEMTSRILICVERLEKKGYELGRSDVLTVMKLFANHGVFEKTSNLDEHWYDDKQFAETARRRMVSPSLSLYDAMRLLPAKAIKLLPFAGYASFARQDSLYMLSDQHREASVAHLCDILARGFCQRWALEFFLTMTGYRLPILCCEKIFEPLTNKDFWRICLASRGSKRVYNAAEIVAATHEDHQSKKRKL</sequence>
<dbReference type="SUPFAM" id="SSF48403">
    <property type="entry name" value="Ankyrin repeat"/>
    <property type="match status" value="1"/>
</dbReference>
<keyword evidence="2 3" id="KW-0040">ANK repeat</keyword>
<dbReference type="SMART" id="SM00248">
    <property type="entry name" value="ANK"/>
    <property type="match status" value="7"/>
</dbReference>
<dbReference type="InterPro" id="IPR036770">
    <property type="entry name" value="Ankyrin_rpt-contain_sf"/>
</dbReference>
<dbReference type="PROSITE" id="PS50088">
    <property type="entry name" value="ANK_REPEAT"/>
    <property type="match status" value="3"/>
</dbReference>
<feature type="compositionally biased region" description="Acidic residues" evidence="4">
    <location>
        <begin position="7"/>
        <end position="61"/>
    </location>
</feature>
<name>A0ABD2VSI4_9HYME</name>
<dbReference type="PROSITE" id="PS50297">
    <property type="entry name" value="ANK_REP_REGION"/>
    <property type="match status" value="3"/>
</dbReference>
<dbReference type="Pfam" id="PF12796">
    <property type="entry name" value="Ank_2"/>
    <property type="match status" value="2"/>
</dbReference>